<dbReference type="SUPFAM" id="SSF52283">
    <property type="entry name" value="Formate/glycerate dehydrogenase catalytic domain-like"/>
    <property type="match status" value="1"/>
</dbReference>
<dbReference type="InterPro" id="IPR006140">
    <property type="entry name" value="D-isomer_DH_NAD-bd"/>
</dbReference>
<feature type="region of interest" description="Disordered" evidence="3">
    <location>
        <begin position="348"/>
        <end position="371"/>
    </location>
</feature>
<evidence type="ECO:0000256" key="1">
    <source>
        <dbReference type="ARBA" id="ARBA00023002"/>
    </source>
</evidence>
<accession>A0A3D8T5U3</accession>
<dbReference type="GO" id="GO:0005829">
    <property type="term" value="C:cytosol"/>
    <property type="evidence" value="ECO:0007669"/>
    <property type="project" value="TreeGrafter"/>
</dbReference>
<dbReference type="AlphaFoldDB" id="A0A3D8T5U3"/>
<dbReference type="Pfam" id="PF00389">
    <property type="entry name" value="2-Hacid_dh"/>
    <property type="match status" value="1"/>
</dbReference>
<feature type="domain" description="D-isomer specific 2-hydroxyacid dehydrogenase catalytic" evidence="4">
    <location>
        <begin position="79"/>
        <end position="349"/>
    </location>
</feature>
<keyword evidence="1 2" id="KW-0560">Oxidoreductase</keyword>
<evidence type="ECO:0000256" key="2">
    <source>
        <dbReference type="RuleBase" id="RU003719"/>
    </source>
</evidence>
<dbReference type="InterPro" id="IPR050223">
    <property type="entry name" value="D-isomer_2-hydroxyacid_DH"/>
</dbReference>
<dbReference type="GO" id="GO:0030267">
    <property type="term" value="F:glyoxylate reductase (NADPH) activity"/>
    <property type="evidence" value="ECO:0007669"/>
    <property type="project" value="TreeGrafter"/>
</dbReference>
<evidence type="ECO:0000313" key="7">
    <source>
        <dbReference type="Proteomes" id="UP000256690"/>
    </source>
</evidence>
<dbReference type="PANTHER" id="PTHR10996">
    <property type="entry name" value="2-HYDROXYACID DEHYDROGENASE-RELATED"/>
    <property type="match status" value="1"/>
</dbReference>
<comment type="caution">
    <text evidence="6">The sequence shown here is derived from an EMBL/GenBank/DDBJ whole genome shotgun (WGS) entry which is preliminary data.</text>
</comment>
<dbReference type="Proteomes" id="UP000256690">
    <property type="component" value="Unassembled WGS sequence"/>
</dbReference>
<dbReference type="CDD" id="cd12168">
    <property type="entry name" value="Mand_dh_like"/>
    <property type="match status" value="1"/>
</dbReference>
<dbReference type="Gene3D" id="3.40.50.720">
    <property type="entry name" value="NAD(P)-binding Rossmann-like Domain"/>
    <property type="match status" value="2"/>
</dbReference>
<comment type="similarity">
    <text evidence="2">Belongs to the D-isomer specific 2-hydroxyacid dehydrogenase family.</text>
</comment>
<dbReference type="InterPro" id="IPR006139">
    <property type="entry name" value="D-isomer_2_OHA_DH_cat_dom"/>
</dbReference>
<dbReference type="SUPFAM" id="SSF51735">
    <property type="entry name" value="NAD(P)-binding Rossmann-fold domains"/>
    <property type="match status" value="1"/>
</dbReference>
<evidence type="ECO:0000259" key="4">
    <source>
        <dbReference type="Pfam" id="PF00389"/>
    </source>
</evidence>
<dbReference type="GO" id="GO:0051287">
    <property type="term" value="F:NAD binding"/>
    <property type="evidence" value="ECO:0007669"/>
    <property type="project" value="InterPro"/>
</dbReference>
<dbReference type="PANTHER" id="PTHR10996:SF281">
    <property type="entry name" value="D-ISOMER SPECIFIC 2-HYDROXYACID DEHYDROGENASE NAD-BINDING DOMAIN-CONTAINING PROTEIN-RELATED"/>
    <property type="match status" value="1"/>
</dbReference>
<dbReference type="STRING" id="1810919.A0A3D8T5U3"/>
<sequence length="371" mass="40555">MPPAEGTRKPIDILLIESPVQAIDHARRESLVQKYNLNLIYYDCTTTTQFKERLAPGGAYSAITAILRNGWLKAGPYAYHTPFSAEFIPHFPPSLKLICCSGHGHDTADIPALTARGIWYCNTPNACTEAVANTGLALVLDSFRYLSYAQWCARYDWMASRALGLKAVDPRDKVLGIVGLGDIGLAIGRKCESALGMRVVYTGPRRKVDAERQLAGGARFYGSVDEMIPHIDCVVLSAPYTPATHHVLSHGQFARAKSGGLRVVNVARGKMLDEGALLEALEAGKVVGVGLDVHEDEPGVNDQLKENWMVTLLPHIGVCSESSWEGFESGNWGNLESWLRTGRPETPVNWVGGNQHDDDENDEKSIVSELT</sequence>
<gene>
    <name evidence="6" type="ORF">DSM5745_01254</name>
</gene>
<evidence type="ECO:0000313" key="6">
    <source>
        <dbReference type="EMBL" id="RDW93932.1"/>
    </source>
</evidence>
<protein>
    <recommendedName>
        <fullName evidence="8">D-isomer specific 2-hydroxyacid dehydrogenase NAD-binding domain-containing protein</fullName>
    </recommendedName>
</protein>
<evidence type="ECO:0000259" key="5">
    <source>
        <dbReference type="Pfam" id="PF02826"/>
    </source>
</evidence>
<proteinExistence type="inferred from homology"/>
<dbReference type="GO" id="GO:0016618">
    <property type="term" value="F:hydroxypyruvate reductase [NAD(P)H] activity"/>
    <property type="evidence" value="ECO:0007669"/>
    <property type="project" value="TreeGrafter"/>
</dbReference>
<dbReference type="GeneID" id="38111624"/>
<dbReference type="InterPro" id="IPR036291">
    <property type="entry name" value="NAD(P)-bd_dom_sf"/>
</dbReference>
<dbReference type="OrthoDB" id="9991913at2759"/>
<dbReference type="RefSeq" id="XP_026609115.1">
    <property type="nucleotide sequence ID" value="XM_026743270.1"/>
</dbReference>
<name>A0A3D8T5U3_9EURO</name>
<keyword evidence="7" id="KW-1185">Reference proteome</keyword>
<reference evidence="6 7" key="1">
    <citation type="journal article" date="2018" name="IMA Fungus">
        <title>IMA Genome-F 9: Draft genome sequence of Annulohypoxylon stygium, Aspergillus mulundensis, Berkeleyomyces basicola (syn. Thielaviopsis basicola), Ceratocystis smalleyi, two Cercospora beticola strains, Coleophoma cylindrospora, Fusarium fracticaudum, Phialophora cf. hyalina, and Morchella septimelata.</title>
        <authorList>
            <person name="Wingfield B.D."/>
            <person name="Bills G.F."/>
            <person name="Dong Y."/>
            <person name="Huang W."/>
            <person name="Nel W.J."/>
            <person name="Swalarsk-Parry B.S."/>
            <person name="Vaghefi N."/>
            <person name="Wilken P.M."/>
            <person name="An Z."/>
            <person name="de Beer Z.W."/>
            <person name="De Vos L."/>
            <person name="Chen L."/>
            <person name="Duong T.A."/>
            <person name="Gao Y."/>
            <person name="Hammerbacher A."/>
            <person name="Kikkert J.R."/>
            <person name="Li Y."/>
            <person name="Li H."/>
            <person name="Li K."/>
            <person name="Li Q."/>
            <person name="Liu X."/>
            <person name="Ma X."/>
            <person name="Naidoo K."/>
            <person name="Pethybridge S.J."/>
            <person name="Sun J."/>
            <person name="Steenkamp E.T."/>
            <person name="van der Nest M.A."/>
            <person name="van Wyk S."/>
            <person name="Wingfield M.J."/>
            <person name="Xiong C."/>
            <person name="Yue Q."/>
            <person name="Zhang X."/>
        </authorList>
    </citation>
    <scope>NUCLEOTIDE SEQUENCE [LARGE SCALE GENOMIC DNA]</scope>
    <source>
        <strain evidence="6 7">DSM 5745</strain>
    </source>
</reference>
<evidence type="ECO:0008006" key="8">
    <source>
        <dbReference type="Google" id="ProtNLM"/>
    </source>
</evidence>
<feature type="domain" description="D-isomer specific 2-hydroxyacid dehydrogenase NAD-binding" evidence="5">
    <location>
        <begin position="137"/>
        <end position="317"/>
    </location>
</feature>
<organism evidence="6 7">
    <name type="scientific">Aspergillus mulundensis</name>
    <dbReference type="NCBI Taxonomy" id="1810919"/>
    <lineage>
        <taxon>Eukaryota</taxon>
        <taxon>Fungi</taxon>
        <taxon>Dikarya</taxon>
        <taxon>Ascomycota</taxon>
        <taxon>Pezizomycotina</taxon>
        <taxon>Eurotiomycetes</taxon>
        <taxon>Eurotiomycetidae</taxon>
        <taxon>Eurotiales</taxon>
        <taxon>Aspergillaceae</taxon>
        <taxon>Aspergillus</taxon>
        <taxon>Aspergillus subgen. Nidulantes</taxon>
    </lineage>
</organism>
<dbReference type="Pfam" id="PF02826">
    <property type="entry name" value="2-Hacid_dh_C"/>
    <property type="match status" value="1"/>
</dbReference>
<evidence type="ECO:0000256" key="3">
    <source>
        <dbReference type="SAM" id="MobiDB-lite"/>
    </source>
</evidence>
<dbReference type="EMBL" id="PVWQ01000001">
    <property type="protein sequence ID" value="RDW93932.1"/>
    <property type="molecule type" value="Genomic_DNA"/>
</dbReference>